<dbReference type="Proteomes" id="UP000248714">
    <property type="component" value="Unassembled WGS sequence"/>
</dbReference>
<dbReference type="RefSeq" id="WP_112225223.1">
    <property type="nucleotide sequence ID" value="NZ_QLTT01000001.1"/>
</dbReference>
<dbReference type="EMBL" id="QLTT01000001">
    <property type="protein sequence ID" value="RAS69967.1"/>
    <property type="molecule type" value="Genomic_DNA"/>
</dbReference>
<gene>
    <name evidence="1" type="ORF">C8D87_101267</name>
</gene>
<protein>
    <submittedName>
        <fullName evidence="1">Uncharacterized protein</fullName>
    </submittedName>
</protein>
<sequence>MGSACSGGACGASAEYREASALFLQARSTAPIADSLRRDQAALDDVLHRTSQSLPLTPHHE</sequence>
<comment type="caution">
    <text evidence="1">The sequence shown here is derived from an EMBL/GenBank/DDBJ whole genome shotgun (WGS) entry which is preliminary data.</text>
</comment>
<name>A0ABX9EFK4_9PSEU</name>
<organism evidence="1 2">
    <name type="scientific">Lentzea atacamensis</name>
    <dbReference type="NCBI Taxonomy" id="531938"/>
    <lineage>
        <taxon>Bacteria</taxon>
        <taxon>Bacillati</taxon>
        <taxon>Actinomycetota</taxon>
        <taxon>Actinomycetes</taxon>
        <taxon>Pseudonocardiales</taxon>
        <taxon>Pseudonocardiaceae</taxon>
        <taxon>Lentzea</taxon>
    </lineage>
</organism>
<accession>A0ABX9EFK4</accession>
<keyword evidence="2" id="KW-1185">Reference proteome</keyword>
<proteinExistence type="predicted"/>
<evidence type="ECO:0000313" key="1">
    <source>
        <dbReference type="EMBL" id="RAS69967.1"/>
    </source>
</evidence>
<evidence type="ECO:0000313" key="2">
    <source>
        <dbReference type="Proteomes" id="UP000248714"/>
    </source>
</evidence>
<reference evidence="1 2" key="1">
    <citation type="submission" date="2018-06" db="EMBL/GenBank/DDBJ databases">
        <title>Genomic Encyclopedia of Type Strains, Phase IV (KMG-IV): sequencing the most valuable type-strain genomes for metagenomic binning, comparative biology and taxonomic classification.</title>
        <authorList>
            <person name="Goeker M."/>
        </authorList>
    </citation>
    <scope>NUCLEOTIDE SEQUENCE [LARGE SCALE GENOMIC DNA]</scope>
    <source>
        <strain evidence="1 2">DSM 45479</strain>
    </source>
</reference>